<evidence type="ECO:0000256" key="1">
    <source>
        <dbReference type="ARBA" id="ARBA00043978"/>
    </source>
</evidence>
<evidence type="ECO:0000313" key="2">
    <source>
        <dbReference type="EMBL" id="ESR45254.1"/>
    </source>
</evidence>
<dbReference type="InParanoid" id="V4V0J8"/>
<keyword evidence="3" id="KW-1185">Reference proteome</keyword>
<name>V4V0J8_CITCL</name>
<dbReference type="AlphaFoldDB" id="V4V0J8"/>
<dbReference type="eggNOG" id="ENOG502RY7F">
    <property type="taxonomic scope" value="Eukaryota"/>
</dbReference>
<dbReference type="Proteomes" id="UP000030687">
    <property type="component" value="Unassembled WGS sequence"/>
</dbReference>
<evidence type="ECO:0000313" key="3">
    <source>
        <dbReference type="Proteomes" id="UP000030687"/>
    </source>
</evidence>
<gene>
    <name evidence="2" type="ORF">CICLE_v10002134mg</name>
</gene>
<dbReference type="KEGG" id="cic:CICLE_v10002134mg"/>
<evidence type="ECO:0008006" key="4">
    <source>
        <dbReference type="Google" id="ProtNLM"/>
    </source>
</evidence>
<protein>
    <recommendedName>
        <fullName evidence="4">Ycf54-like protein</fullName>
    </recommendedName>
</protein>
<dbReference type="PANTHER" id="PTHR35319:SF2">
    <property type="entry name" value="YCF54"/>
    <property type="match status" value="1"/>
</dbReference>
<reference evidence="2 3" key="1">
    <citation type="submission" date="2013-10" db="EMBL/GenBank/DDBJ databases">
        <authorList>
            <consortium name="International Citrus Genome Consortium"/>
            <person name="Jenkins J."/>
            <person name="Schmutz J."/>
            <person name="Prochnik S."/>
            <person name="Rokhsar D."/>
            <person name="Gmitter F."/>
            <person name="Ollitrault P."/>
            <person name="Machado M."/>
            <person name="Talon M."/>
            <person name="Wincker P."/>
            <person name="Jaillon O."/>
            <person name="Morgante M."/>
        </authorList>
    </citation>
    <scope>NUCLEOTIDE SEQUENCE</scope>
    <source>
        <strain evidence="3">cv. Clemenules</strain>
    </source>
</reference>
<dbReference type="Gene3D" id="3.30.70.1860">
    <property type="entry name" value="Uncharacterised protein family Ycf54"/>
    <property type="match status" value="1"/>
</dbReference>
<dbReference type="PANTHER" id="PTHR35319">
    <property type="match status" value="1"/>
</dbReference>
<dbReference type="Gramene" id="ESR45254">
    <property type="protein sequence ID" value="ESR45254"/>
    <property type="gene ID" value="CICLE_v10002134mg"/>
</dbReference>
<accession>V4V0J8</accession>
<comment type="similarity">
    <text evidence="1">Belongs to the ycf54 family.</text>
</comment>
<dbReference type="InterPro" id="IPR038409">
    <property type="entry name" value="Ycf54-like_sf"/>
</dbReference>
<dbReference type="FunCoup" id="V4V0J8">
    <property type="interactions" value="998"/>
</dbReference>
<dbReference type="Pfam" id="PF10674">
    <property type="entry name" value="Ycf54"/>
    <property type="match status" value="1"/>
</dbReference>
<dbReference type="InterPro" id="IPR019616">
    <property type="entry name" value="Ycf54"/>
</dbReference>
<dbReference type="EMBL" id="KI536799">
    <property type="protein sequence ID" value="ESR45254.1"/>
    <property type="molecule type" value="Genomic_DNA"/>
</dbReference>
<proteinExistence type="inferred from homology"/>
<sequence length="274" mass="30466">MGGTPNTQKIYKDDIVDYSQDKVCLLLASAESQALREEVYLFAILTAEKVGGESKMSTSASLSVTAGMPISTQHGSAGRGRAIVLSVPSNHTLPQGLGLVSAHSNLKGRRGSFKTAVASVDSNQISSSSVPPEKEANKYYFVVANAKFMLDEEEHFQELLFERLRNYGERSKEQDFWLVIEPKFLDKFPNITKRLRRPAVALVSTNGPWITFMKLRLDRVLSDSYEAGSLEEALASNPATLEFEKQEKWVAPYPKYEFGWWEAFLPTGSKGSKV</sequence>
<dbReference type="STRING" id="85681.V4V0J8"/>
<organism evidence="2 3">
    <name type="scientific">Citrus clementina</name>
    <name type="common">Clementine</name>
    <name type="synonym">Citrus deliciosa x Citrus sinensis</name>
    <dbReference type="NCBI Taxonomy" id="85681"/>
    <lineage>
        <taxon>Eukaryota</taxon>
        <taxon>Viridiplantae</taxon>
        <taxon>Streptophyta</taxon>
        <taxon>Embryophyta</taxon>
        <taxon>Tracheophyta</taxon>
        <taxon>Spermatophyta</taxon>
        <taxon>Magnoliopsida</taxon>
        <taxon>eudicotyledons</taxon>
        <taxon>Gunneridae</taxon>
        <taxon>Pentapetalae</taxon>
        <taxon>rosids</taxon>
        <taxon>malvids</taxon>
        <taxon>Sapindales</taxon>
        <taxon>Rutaceae</taxon>
        <taxon>Aurantioideae</taxon>
        <taxon>Citrus</taxon>
    </lineage>
</organism>